<sequence>MVYSLEDQVDKQHQTIELLQQNENSLREYIKEKHNQGKQETEGFFISNEVFVKYPVIRSMINKVLYKTIDESYVKFCSMIQMSSCKTYKRLIDFLPLISLSSCSNYIRPMKHSLKKMLENVQEIPGLIYKVYHEYVPFDAENKVANELFITLGGDAACLKNHPNSAAIYVYKMLPLAKSIPPHAIHIMRTTNGSSPPSVVNKFDIIANCLSNLNIKVKFISTDGDVSFDDKHANFYDNKVHPISNLTFDQIVERLKNELKIPISDPFHLIKSARSRLMDHLLLIDPEKLICVNTALFSQAVELGPAFTDRSKYGAMKDTYPLALYSWYSFSKVMQKGRFDAAYYVMPFVFFIEAFRSNLLSRKTRLAFLNEAYILFNSHLQNVHNVERDSVFKQRFSCNSLGVLFADEIFLKRIINTIIGLAIAIKYHYDDLALQRIGTHDIELFFGLIRKLSCFDNSYDNAVRIACEAIIVKQFATELGSSNFIEKRENEAGVVLTENINSLDDINFDFPLLNNVVYNLMKGNEVEEDKLSDVEKMLDYYTHLIINSKNYKIVRIPNLCTGTLPLHRYNVMNYSLSVLPIPKVNSTFHFYMSDKKFKQKVKRVSILQWCIRLCASINGIEYNSKKKVKIPFEYDLNNLNDIEKIVDFLTHPYENMIDDKKLRDFIVKEEEKNKNIIFGIDVLDENRPDDINSFEDEQFEYIIQNLNDKKKFQKIISSSDDPKKILKKVVKRSFINTLKKAMSVFLQVLNQMNKDEFMSKFKTNFSQGLISPYKTKNVDQEIQDSHQEAITNYVLEDKDPFLWVK</sequence>
<proteinExistence type="predicted"/>
<accession>A0ABR2KL82</accession>
<evidence type="ECO:0000313" key="1">
    <source>
        <dbReference type="EMBL" id="KAK8891718.1"/>
    </source>
</evidence>
<comment type="caution">
    <text evidence="1">The sequence shown here is derived from an EMBL/GenBank/DDBJ whole genome shotgun (WGS) entry which is preliminary data.</text>
</comment>
<reference evidence="1 2" key="1">
    <citation type="submission" date="2024-04" db="EMBL/GenBank/DDBJ databases">
        <title>Tritrichomonas musculus Genome.</title>
        <authorList>
            <person name="Alves-Ferreira E."/>
            <person name="Grigg M."/>
            <person name="Lorenzi H."/>
            <person name="Galac M."/>
        </authorList>
    </citation>
    <scope>NUCLEOTIDE SEQUENCE [LARGE SCALE GENOMIC DNA]</scope>
    <source>
        <strain evidence="1 2">EAF2021</strain>
    </source>
</reference>
<protein>
    <submittedName>
        <fullName evidence="1">Uncharacterized protein</fullName>
    </submittedName>
</protein>
<dbReference type="EMBL" id="JAPFFF010000004">
    <property type="protein sequence ID" value="KAK8891718.1"/>
    <property type="molecule type" value="Genomic_DNA"/>
</dbReference>
<evidence type="ECO:0000313" key="2">
    <source>
        <dbReference type="Proteomes" id="UP001470230"/>
    </source>
</evidence>
<dbReference type="Proteomes" id="UP001470230">
    <property type="component" value="Unassembled WGS sequence"/>
</dbReference>
<gene>
    <name evidence="1" type="ORF">M9Y10_028938</name>
</gene>
<name>A0ABR2KL82_9EUKA</name>
<keyword evidence="2" id="KW-1185">Reference proteome</keyword>
<organism evidence="1 2">
    <name type="scientific">Tritrichomonas musculus</name>
    <dbReference type="NCBI Taxonomy" id="1915356"/>
    <lineage>
        <taxon>Eukaryota</taxon>
        <taxon>Metamonada</taxon>
        <taxon>Parabasalia</taxon>
        <taxon>Tritrichomonadida</taxon>
        <taxon>Tritrichomonadidae</taxon>
        <taxon>Tritrichomonas</taxon>
    </lineage>
</organism>